<accession>A0ABS6HIW7</accession>
<dbReference type="Proteomes" id="UP000696413">
    <property type="component" value="Unassembled WGS sequence"/>
</dbReference>
<organism evidence="1 2">
    <name type="scientific">Mycolicibacterium goodii</name>
    <name type="common">Mycobacterium goodii</name>
    <dbReference type="NCBI Taxonomy" id="134601"/>
    <lineage>
        <taxon>Bacteria</taxon>
        <taxon>Bacillati</taxon>
        <taxon>Actinomycetota</taxon>
        <taxon>Actinomycetes</taxon>
        <taxon>Mycobacteriales</taxon>
        <taxon>Mycobacteriaceae</taxon>
        <taxon>Mycolicibacterium</taxon>
    </lineage>
</organism>
<reference evidence="1 2" key="1">
    <citation type="submission" date="2021-05" db="EMBL/GenBank/DDBJ databases">
        <title>Draft Genome Sequences of Clinical Respiratory Isolates of Mycobacterium goodii Recovered in Ireland.</title>
        <authorList>
            <person name="Flanagan P.R."/>
            <person name="Mok S."/>
            <person name="Roycroft E."/>
            <person name="Rogers T.R."/>
            <person name="Fitzgibbon M."/>
        </authorList>
    </citation>
    <scope>NUCLEOTIDE SEQUENCE [LARGE SCALE GENOMIC DNA]</scope>
    <source>
        <strain evidence="1 2">14IE55</strain>
    </source>
</reference>
<sequence>MPYAQDTFRSAAGTGSLTARLTARVCAGRYDDQLSLGFVGKPGSPQAIHAARLESDREKQCIARTLGRFLTDAHEGRVWITPRVPVHAANISAAAATIHEVIERLLAPRPVDARGVARLRKLLADGAGPLYLSGVGDLEGRLRAAMAAL</sequence>
<comment type="caution">
    <text evidence="1">The sequence shown here is derived from an EMBL/GenBank/DDBJ whole genome shotgun (WGS) entry which is preliminary data.</text>
</comment>
<gene>
    <name evidence="1" type="ORF">KL859_04745</name>
</gene>
<keyword evidence="2" id="KW-1185">Reference proteome</keyword>
<evidence type="ECO:0000313" key="1">
    <source>
        <dbReference type="EMBL" id="MBU8822183.1"/>
    </source>
</evidence>
<dbReference type="EMBL" id="JAHBOM010000003">
    <property type="protein sequence ID" value="MBU8822183.1"/>
    <property type="molecule type" value="Genomic_DNA"/>
</dbReference>
<dbReference type="RefSeq" id="WP_214312171.1">
    <property type="nucleotide sequence ID" value="NZ_CP092364.2"/>
</dbReference>
<protein>
    <submittedName>
        <fullName evidence="1">Uncharacterized protein</fullName>
    </submittedName>
</protein>
<name>A0ABS6HIW7_MYCGD</name>
<proteinExistence type="predicted"/>
<evidence type="ECO:0000313" key="2">
    <source>
        <dbReference type="Proteomes" id="UP000696413"/>
    </source>
</evidence>